<gene>
    <name evidence="2" type="ORF">HMPREF0083_01695</name>
</gene>
<evidence type="ECO:0000313" key="3">
    <source>
        <dbReference type="Proteomes" id="UP000016511"/>
    </source>
</evidence>
<dbReference type="AlphaFoldDB" id="U1YHK6"/>
<sequence>MEPYSCTFFIGRKQGRRICLGFKDVVIAILSLADLDTFKKNIQEQWEKIKAIVADIQSSNLKKEQENREVMWLWRKCGGIFYGAETTVCAASSYYNASSKSGMGRMRKRTPGAGQATLGAEEAEYEES</sequence>
<comment type="caution">
    <text evidence="2">The sequence shown here is derived from an EMBL/GenBank/DDBJ whole genome shotgun (WGS) entry which is preliminary data.</text>
</comment>
<organism evidence="2 3">
    <name type="scientific">Aneurinibacillus aneurinilyticus ATCC 12856</name>
    <dbReference type="NCBI Taxonomy" id="649747"/>
    <lineage>
        <taxon>Bacteria</taxon>
        <taxon>Bacillati</taxon>
        <taxon>Bacillota</taxon>
        <taxon>Bacilli</taxon>
        <taxon>Bacillales</taxon>
        <taxon>Paenibacillaceae</taxon>
        <taxon>Aneurinibacillus group</taxon>
        <taxon>Aneurinibacillus</taxon>
    </lineage>
</organism>
<dbReference type="EMBL" id="AWSJ01000112">
    <property type="protein sequence ID" value="ERI10251.1"/>
    <property type="molecule type" value="Genomic_DNA"/>
</dbReference>
<dbReference type="HOGENOM" id="CLU_1955046_0_0_9"/>
<accession>U1YHK6</accession>
<dbReference type="PATRIC" id="fig|649747.3.peg.1536"/>
<keyword evidence="3" id="KW-1185">Reference proteome</keyword>
<proteinExistence type="predicted"/>
<reference evidence="2 3" key="1">
    <citation type="submission" date="2013-08" db="EMBL/GenBank/DDBJ databases">
        <authorList>
            <person name="Weinstock G."/>
            <person name="Sodergren E."/>
            <person name="Wylie T."/>
            <person name="Fulton L."/>
            <person name="Fulton R."/>
            <person name="Fronick C."/>
            <person name="O'Laughlin M."/>
            <person name="Godfrey J."/>
            <person name="Miner T."/>
            <person name="Herter B."/>
            <person name="Appelbaum E."/>
            <person name="Cordes M."/>
            <person name="Lek S."/>
            <person name="Wollam A."/>
            <person name="Pepin K.H."/>
            <person name="Palsikar V.B."/>
            <person name="Mitreva M."/>
            <person name="Wilson R.K."/>
        </authorList>
    </citation>
    <scope>NUCLEOTIDE SEQUENCE [LARGE SCALE GENOMIC DNA]</scope>
    <source>
        <strain evidence="2 3">ATCC 12856</strain>
    </source>
</reference>
<dbReference type="Proteomes" id="UP000016511">
    <property type="component" value="Unassembled WGS sequence"/>
</dbReference>
<feature type="region of interest" description="Disordered" evidence="1">
    <location>
        <begin position="98"/>
        <end position="128"/>
    </location>
</feature>
<evidence type="ECO:0000256" key="1">
    <source>
        <dbReference type="SAM" id="MobiDB-lite"/>
    </source>
</evidence>
<evidence type="ECO:0000313" key="2">
    <source>
        <dbReference type="EMBL" id="ERI10251.1"/>
    </source>
</evidence>
<protein>
    <submittedName>
        <fullName evidence="2">Uncharacterized protein</fullName>
    </submittedName>
</protein>
<name>U1YHK6_ANEAE</name>